<evidence type="ECO:0000256" key="2">
    <source>
        <dbReference type="ARBA" id="ARBA00022803"/>
    </source>
</evidence>
<accession>A7I9X4</accession>
<dbReference type="Proteomes" id="UP000002408">
    <property type="component" value="Chromosome"/>
</dbReference>
<proteinExistence type="predicted"/>
<keyword evidence="1" id="KW-0677">Repeat</keyword>
<evidence type="ECO:0000256" key="1">
    <source>
        <dbReference type="ARBA" id="ARBA00022737"/>
    </source>
</evidence>
<gene>
    <name evidence="4" type="ordered locus">Mboo_2021</name>
</gene>
<dbReference type="KEGG" id="mbn:Mboo_2021"/>
<keyword evidence="2 3" id="KW-0802">TPR repeat</keyword>
<feature type="repeat" description="TPR" evidence="3">
    <location>
        <begin position="108"/>
        <end position="141"/>
    </location>
</feature>
<organism evidence="4 5">
    <name type="scientific">Methanoregula boonei (strain DSM 21154 / JCM 14090 / 6A8)</name>
    <dbReference type="NCBI Taxonomy" id="456442"/>
    <lineage>
        <taxon>Archaea</taxon>
        <taxon>Methanobacteriati</taxon>
        <taxon>Methanobacteriota</taxon>
        <taxon>Stenosarchaea group</taxon>
        <taxon>Methanomicrobia</taxon>
        <taxon>Methanomicrobiales</taxon>
        <taxon>Methanoregulaceae</taxon>
        <taxon>Methanoregula</taxon>
    </lineage>
</organism>
<protein>
    <submittedName>
        <fullName evidence="4">TPR repeat-containing protein</fullName>
    </submittedName>
</protein>
<evidence type="ECO:0000256" key="3">
    <source>
        <dbReference type="PROSITE-ProRule" id="PRU00339"/>
    </source>
</evidence>
<dbReference type="InterPro" id="IPR051685">
    <property type="entry name" value="Ycf3/AcsC/BcsC/TPR_MFPF"/>
</dbReference>
<dbReference type="InterPro" id="IPR019734">
    <property type="entry name" value="TPR_rpt"/>
</dbReference>
<dbReference type="HOGENOM" id="CLU_1243021_0_0_2"/>
<dbReference type="STRING" id="456442.Mboo_2021"/>
<evidence type="ECO:0000313" key="4">
    <source>
        <dbReference type="EMBL" id="ABS56535.1"/>
    </source>
</evidence>
<dbReference type="PANTHER" id="PTHR44943:SF8">
    <property type="entry name" value="TPR REPEAT-CONTAINING PROTEIN MJ0263"/>
    <property type="match status" value="1"/>
</dbReference>
<dbReference type="InterPro" id="IPR011990">
    <property type="entry name" value="TPR-like_helical_dom_sf"/>
</dbReference>
<dbReference type="PANTHER" id="PTHR44943">
    <property type="entry name" value="CELLULOSE SYNTHASE OPERON PROTEIN C"/>
    <property type="match status" value="1"/>
</dbReference>
<dbReference type="EMBL" id="CP000780">
    <property type="protein sequence ID" value="ABS56535.1"/>
    <property type="molecule type" value="Genomic_DNA"/>
</dbReference>
<dbReference type="SUPFAM" id="SSF48452">
    <property type="entry name" value="TPR-like"/>
    <property type="match status" value="1"/>
</dbReference>
<dbReference type="PROSITE" id="PS50005">
    <property type="entry name" value="TPR"/>
    <property type="match status" value="1"/>
</dbReference>
<evidence type="ECO:0000313" key="5">
    <source>
        <dbReference type="Proteomes" id="UP000002408"/>
    </source>
</evidence>
<dbReference type="AlphaFoldDB" id="A7I9X4"/>
<dbReference type="Pfam" id="PF14559">
    <property type="entry name" value="TPR_19"/>
    <property type="match status" value="1"/>
</dbReference>
<dbReference type="eggNOG" id="arCOG03038">
    <property type="taxonomic scope" value="Archaea"/>
</dbReference>
<sequence length="222" mass="23873">MHPRTMQMKWILLLVVALIAGVVIIVPLLAPGLTPAGIVQDGQATAGDALMLANQSDMALTLYNDALAANPADPVLLKKKAEALIRSGQTGEAEQIYRQLLASYPNDPDVLVRMGDFSSWNGDYPGAIAYYDSALTVQPKNAQILLRDGDANLVLAATQYQEQHAVVLDSLDTYRTAMDEYAQAEKLDPRLSAVVSARTLAADQYEAGGDEQNLIASLRTSS</sequence>
<dbReference type="Gene3D" id="1.25.40.10">
    <property type="entry name" value="Tetratricopeptide repeat domain"/>
    <property type="match status" value="1"/>
</dbReference>
<reference evidence="5" key="1">
    <citation type="journal article" date="2015" name="Microbiology">
        <title>Genome of Methanoregula boonei 6A8 reveals adaptations to oligotrophic peatland environments.</title>
        <authorList>
            <person name="Braeuer S."/>
            <person name="Cadillo-Quiroz H."/>
            <person name="Kyrpides N."/>
            <person name="Woyke T."/>
            <person name="Goodwin L."/>
            <person name="Detter C."/>
            <person name="Podell S."/>
            <person name="Yavitt J.B."/>
            <person name="Zinder S.H."/>
        </authorList>
    </citation>
    <scope>NUCLEOTIDE SEQUENCE [LARGE SCALE GENOMIC DNA]</scope>
    <source>
        <strain evidence="5">DSM 21154 / JCM 14090 / 6A8</strain>
    </source>
</reference>
<keyword evidence="5" id="KW-1185">Reference proteome</keyword>
<dbReference type="SMART" id="SM00028">
    <property type="entry name" value="TPR"/>
    <property type="match status" value="3"/>
</dbReference>
<name>A7I9X4_METB6</name>